<evidence type="ECO:0000313" key="1">
    <source>
        <dbReference type="EMBL" id="KAJ7736315.1"/>
    </source>
</evidence>
<accession>A0AAD7I6Q2</accession>
<sequence>MAEGTYPFFLLAKMFLFVKNRVARRATRTVAVARAGHGDVGGTNGCPPWYNHGLLATSSQRTTGSRIHICWVIYRQEYKQYKRMSVLSTREEPGAEALSLGRGSGFEITFEEDRIAAQRVVNTSLAFALFPASSSNHTERSTLGGLWRWWSRTSVSLPLSQPVTPYARTQ</sequence>
<dbReference type="EMBL" id="JARKIB010000122">
    <property type="protein sequence ID" value="KAJ7736315.1"/>
    <property type="molecule type" value="Genomic_DNA"/>
</dbReference>
<evidence type="ECO:0000313" key="2">
    <source>
        <dbReference type="Proteomes" id="UP001215598"/>
    </source>
</evidence>
<dbReference type="Proteomes" id="UP001215598">
    <property type="component" value="Unassembled WGS sequence"/>
</dbReference>
<proteinExistence type="predicted"/>
<reference evidence="1" key="1">
    <citation type="submission" date="2023-03" db="EMBL/GenBank/DDBJ databases">
        <title>Massive genome expansion in bonnet fungi (Mycena s.s.) driven by repeated elements and novel gene families across ecological guilds.</title>
        <authorList>
            <consortium name="Lawrence Berkeley National Laboratory"/>
            <person name="Harder C.B."/>
            <person name="Miyauchi S."/>
            <person name="Viragh M."/>
            <person name="Kuo A."/>
            <person name="Thoen E."/>
            <person name="Andreopoulos B."/>
            <person name="Lu D."/>
            <person name="Skrede I."/>
            <person name="Drula E."/>
            <person name="Henrissat B."/>
            <person name="Morin E."/>
            <person name="Kohler A."/>
            <person name="Barry K."/>
            <person name="LaButti K."/>
            <person name="Morin E."/>
            <person name="Salamov A."/>
            <person name="Lipzen A."/>
            <person name="Mereny Z."/>
            <person name="Hegedus B."/>
            <person name="Baldrian P."/>
            <person name="Stursova M."/>
            <person name="Weitz H."/>
            <person name="Taylor A."/>
            <person name="Grigoriev I.V."/>
            <person name="Nagy L.G."/>
            <person name="Martin F."/>
            <person name="Kauserud H."/>
        </authorList>
    </citation>
    <scope>NUCLEOTIDE SEQUENCE</scope>
    <source>
        <strain evidence="1">CBHHK182m</strain>
    </source>
</reference>
<gene>
    <name evidence="1" type="ORF">B0H16DRAFT_1466766</name>
</gene>
<keyword evidence="2" id="KW-1185">Reference proteome</keyword>
<name>A0AAD7I6Q2_9AGAR</name>
<dbReference type="AlphaFoldDB" id="A0AAD7I6Q2"/>
<comment type="caution">
    <text evidence="1">The sequence shown here is derived from an EMBL/GenBank/DDBJ whole genome shotgun (WGS) entry which is preliminary data.</text>
</comment>
<organism evidence="1 2">
    <name type="scientific">Mycena metata</name>
    <dbReference type="NCBI Taxonomy" id="1033252"/>
    <lineage>
        <taxon>Eukaryota</taxon>
        <taxon>Fungi</taxon>
        <taxon>Dikarya</taxon>
        <taxon>Basidiomycota</taxon>
        <taxon>Agaricomycotina</taxon>
        <taxon>Agaricomycetes</taxon>
        <taxon>Agaricomycetidae</taxon>
        <taxon>Agaricales</taxon>
        <taxon>Marasmiineae</taxon>
        <taxon>Mycenaceae</taxon>
        <taxon>Mycena</taxon>
    </lineage>
</organism>
<protein>
    <submittedName>
        <fullName evidence="1">Uncharacterized protein</fullName>
    </submittedName>
</protein>